<feature type="transmembrane region" description="Helical" evidence="5">
    <location>
        <begin position="99"/>
        <end position="118"/>
    </location>
</feature>
<proteinExistence type="predicted"/>
<feature type="transmembrane region" description="Helical" evidence="5">
    <location>
        <begin position="12"/>
        <end position="34"/>
    </location>
</feature>
<evidence type="ECO:0000256" key="4">
    <source>
        <dbReference type="ARBA" id="ARBA00023136"/>
    </source>
</evidence>
<feature type="transmembrane region" description="Helical" evidence="5">
    <location>
        <begin position="40"/>
        <end position="61"/>
    </location>
</feature>
<dbReference type="GO" id="GO:0016020">
    <property type="term" value="C:membrane"/>
    <property type="evidence" value="ECO:0007669"/>
    <property type="project" value="UniProtKB-SubCell"/>
</dbReference>
<dbReference type="PANTHER" id="PTHR32322:SF2">
    <property type="entry name" value="EAMA DOMAIN-CONTAINING PROTEIN"/>
    <property type="match status" value="1"/>
</dbReference>
<evidence type="ECO:0000256" key="3">
    <source>
        <dbReference type="ARBA" id="ARBA00022989"/>
    </source>
</evidence>
<evidence type="ECO:0000259" key="6">
    <source>
        <dbReference type="Pfam" id="PF00892"/>
    </source>
</evidence>
<feature type="transmembrane region" description="Helical" evidence="5">
    <location>
        <begin position="73"/>
        <end position="93"/>
    </location>
</feature>
<feature type="transmembrane region" description="Helical" evidence="5">
    <location>
        <begin position="125"/>
        <end position="142"/>
    </location>
</feature>
<evidence type="ECO:0000256" key="1">
    <source>
        <dbReference type="ARBA" id="ARBA00004141"/>
    </source>
</evidence>
<dbReference type="PANTHER" id="PTHR32322">
    <property type="entry name" value="INNER MEMBRANE TRANSPORTER"/>
    <property type="match status" value="1"/>
</dbReference>
<feature type="domain" description="EamA" evidence="6">
    <location>
        <begin position="11"/>
        <end position="136"/>
    </location>
</feature>
<accession>A0A6J7TLG6</accession>
<protein>
    <submittedName>
        <fullName evidence="8">Unannotated protein</fullName>
    </submittedName>
</protein>
<dbReference type="InterPro" id="IPR050638">
    <property type="entry name" value="AA-Vitamin_Transporters"/>
</dbReference>
<organism evidence="8">
    <name type="scientific">freshwater metagenome</name>
    <dbReference type="NCBI Taxonomy" id="449393"/>
    <lineage>
        <taxon>unclassified sequences</taxon>
        <taxon>metagenomes</taxon>
        <taxon>ecological metagenomes</taxon>
    </lineage>
</organism>
<name>A0A6J7TLG6_9ZZZZ</name>
<dbReference type="InterPro" id="IPR037185">
    <property type="entry name" value="EmrE-like"/>
</dbReference>
<evidence type="ECO:0000256" key="2">
    <source>
        <dbReference type="ARBA" id="ARBA00022692"/>
    </source>
</evidence>
<dbReference type="SUPFAM" id="SSF103481">
    <property type="entry name" value="Multidrug resistance efflux transporter EmrE"/>
    <property type="match status" value="2"/>
</dbReference>
<sequence>MAVSLTKTQRSGLFFAFLGIFAFSLSLPFTKLALKSFDPLFTAFARPVIAACLAIPLMLIAKVPKLPRELWRPTAFTALGAVFGWPILIALALQRTTSAHVSVIAAVMPLVTAIIAVIKHRKHPGTSFWVASSLGTVLLIAFSVTRGGTSDSDLFTDLLIIGAVIASSYCYVEGASLTSFMPGWQVISWVVVVSLPIAIPASAIVYAQTISSHDFHGDALLGLLAIGFSSMYLGFFAWYRGLRDFGVAHGSQVQQLQAIMTLGWSALLLGESVTLTMVLSAIGIVLCVLWALSNVNKR</sequence>
<dbReference type="EMBL" id="CAFBQO010000024">
    <property type="protein sequence ID" value="CAB5054273.1"/>
    <property type="molecule type" value="Genomic_DNA"/>
</dbReference>
<keyword evidence="3 5" id="KW-1133">Transmembrane helix</keyword>
<evidence type="ECO:0000313" key="7">
    <source>
        <dbReference type="EMBL" id="CAB4785747.1"/>
    </source>
</evidence>
<reference evidence="8" key="1">
    <citation type="submission" date="2020-05" db="EMBL/GenBank/DDBJ databases">
        <authorList>
            <person name="Chiriac C."/>
            <person name="Salcher M."/>
            <person name="Ghai R."/>
            <person name="Kavagutti S V."/>
        </authorList>
    </citation>
    <scope>NUCLEOTIDE SEQUENCE</scope>
</reference>
<dbReference type="Pfam" id="PF00892">
    <property type="entry name" value="EamA"/>
    <property type="match status" value="2"/>
</dbReference>
<feature type="transmembrane region" description="Helical" evidence="5">
    <location>
        <begin position="259"/>
        <end position="292"/>
    </location>
</feature>
<evidence type="ECO:0000313" key="8">
    <source>
        <dbReference type="EMBL" id="CAB5054273.1"/>
    </source>
</evidence>
<keyword evidence="2 5" id="KW-0812">Transmembrane</keyword>
<dbReference type="EMBL" id="CAFAAF010000018">
    <property type="protein sequence ID" value="CAB4785747.1"/>
    <property type="molecule type" value="Genomic_DNA"/>
</dbReference>
<gene>
    <name evidence="7" type="ORF">UFOPK2978_00217</name>
    <name evidence="8" type="ORF">UFOPK4307_00286</name>
</gene>
<feature type="domain" description="EamA" evidence="6">
    <location>
        <begin position="155"/>
        <end position="290"/>
    </location>
</feature>
<feature type="transmembrane region" description="Helical" evidence="5">
    <location>
        <begin position="219"/>
        <end position="239"/>
    </location>
</feature>
<feature type="transmembrane region" description="Helical" evidence="5">
    <location>
        <begin position="184"/>
        <end position="207"/>
    </location>
</feature>
<comment type="subcellular location">
    <subcellularLocation>
        <location evidence="1">Membrane</location>
        <topology evidence="1">Multi-pass membrane protein</topology>
    </subcellularLocation>
</comment>
<dbReference type="InterPro" id="IPR000620">
    <property type="entry name" value="EamA_dom"/>
</dbReference>
<dbReference type="AlphaFoldDB" id="A0A6J7TLG6"/>
<keyword evidence="4 5" id="KW-0472">Membrane</keyword>
<evidence type="ECO:0000256" key="5">
    <source>
        <dbReference type="SAM" id="Phobius"/>
    </source>
</evidence>